<feature type="chain" id="PRO_5041429699" description="Secreted protein" evidence="1">
    <location>
        <begin position="18"/>
        <end position="99"/>
    </location>
</feature>
<proteinExistence type="predicted"/>
<accession>A0AA36H8Q2</accession>
<keyword evidence="1" id="KW-0732">Signal</keyword>
<organism evidence="2 3">
    <name type="scientific">Cylicocyclus nassatus</name>
    <name type="common">Nematode worm</name>
    <dbReference type="NCBI Taxonomy" id="53992"/>
    <lineage>
        <taxon>Eukaryota</taxon>
        <taxon>Metazoa</taxon>
        <taxon>Ecdysozoa</taxon>
        <taxon>Nematoda</taxon>
        <taxon>Chromadorea</taxon>
        <taxon>Rhabditida</taxon>
        <taxon>Rhabditina</taxon>
        <taxon>Rhabditomorpha</taxon>
        <taxon>Strongyloidea</taxon>
        <taxon>Strongylidae</taxon>
        <taxon>Cylicocyclus</taxon>
    </lineage>
</organism>
<evidence type="ECO:0000313" key="2">
    <source>
        <dbReference type="EMBL" id="CAJ0605742.1"/>
    </source>
</evidence>
<protein>
    <recommendedName>
        <fullName evidence="4">Secreted protein</fullName>
    </recommendedName>
</protein>
<evidence type="ECO:0000256" key="1">
    <source>
        <dbReference type="SAM" id="SignalP"/>
    </source>
</evidence>
<reference evidence="2" key="1">
    <citation type="submission" date="2023-07" db="EMBL/GenBank/DDBJ databases">
        <authorList>
            <consortium name="CYATHOMIX"/>
        </authorList>
    </citation>
    <scope>NUCLEOTIDE SEQUENCE</scope>
    <source>
        <strain evidence="2">N/A</strain>
    </source>
</reference>
<comment type="caution">
    <text evidence="2">The sequence shown here is derived from an EMBL/GenBank/DDBJ whole genome shotgun (WGS) entry which is preliminary data.</text>
</comment>
<evidence type="ECO:0008006" key="4">
    <source>
        <dbReference type="Google" id="ProtNLM"/>
    </source>
</evidence>
<gene>
    <name evidence="2" type="ORF">CYNAS_LOCUS17725</name>
</gene>
<keyword evidence="3" id="KW-1185">Reference proteome</keyword>
<dbReference type="AlphaFoldDB" id="A0AA36H8Q2"/>
<feature type="signal peptide" evidence="1">
    <location>
        <begin position="1"/>
        <end position="17"/>
    </location>
</feature>
<dbReference type="EMBL" id="CATQJL010000316">
    <property type="protein sequence ID" value="CAJ0605742.1"/>
    <property type="molecule type" value="Genomic_DNA"/>
</dbReference>
<name>A0AA36H8Q2_CYLNA</name>
<evidence type="ECO:0000313" key="3">
    <source>
        <dbReference type="Proteomes" id="UP001176961"/>
    </source>
</evidence>
<sequence>MIAVLLLFLLFVSNVEANLRIRRTPPAVITKTTTTTVYLAPRVRHWFQRPLPHRRPKPLHKGRIQPCPTFAYSEYLNYYQNPHQACVTCAVVQPGAPGK</sequence>
<dbReference type="Proteomes" id="UP001176961">
    <property type="component" value="Unassembled WGS sequence"/>
</dbReference>